<dbReference type="Proteomes" id="UP000266841">
    <property type="component" value="Unassembled WGS sequence"/>
</dbReference>
<evidence type="ECO:0000313" key="3">
    <source>
        <dbReference type="Proteomes" id="UP000266841"/>
    </source>
</evidence>
<dbReference type="InterPro" id="IPR036363">
    <property type="entry name" value="Thiol_cytolysin_ab_sf"/>
</dbReference>
<feature type="region of interest" description="Disordered" evidence="1">
    <location>
        <begin position="1"/>
        <end position="33"/>
    </location>
</feature>
<dbReference type="Gene3D" id="3.90.840.10">
    <property type="entry name" value="Thiol-activated cytolysin superfamily/Thiol-activated cytolysin, alpha-beta domain"/>
    <property type="match status" value="1"/>
</dbReference>
<dbReference type="PRINTS" id="PR01400">
    <property type="entry name" value="TACYTOLYSIN"/>
</dbReference>
<protein>
    <submittedName>
        <fullName evidence="2">Uncharacterized protein</fullName>
    </submittedName>
</protein>
<feature type="compositionally biased region" description="Low complexity" evidence="1">
    <location>
        <begin position="21"/>
        <end position="33"/>
    </location>
</feature>
<keyword evidence="3" id="KW-1185">Reference proteome</keyword>
<name>K0SKP0_THAOC</name>
<dbReference type="GO" id="GO:0015485">
    <property type="term" value="F:cholesterol binding"/>
    <property type="evidence" value="ECO:0007669"/>
    <property type="project" value="InterPro"/>
</dbReference>
<dbReference type="SMR" id="K0SKP0"/>
<dbReference type="InterPro" id="IPR036359">
    <property type="entry name" value="Thiol_cytolysin_sf"/>
</dbReference>
<sequence length="490" mass="54536">MMSSWSREPPGPDPTRPPTAPDSSAISDASAQLASRWPAPGIKEYIESLDYNADEILEVRTEEDKKQEEISYDEEDGKTFKTTRVEYTVTKNLKKLPILGNLEGVIFPGNLVRADSKLVDGKPSALTHQDRTKCTLTITLPKEETSSQVYPSFSHVHEFIQANEKAWFESHGGSVEAGSLDISCVEAHSKEQVSFSLGLKGQMGNDSISTLLNVTQESEKRVCFAKVQQVFYSVVVDCPKSPETVFADSLSIEDAKSAFSSESPPAYIGQVAYGRLTVIKMETKGSYSAVDMEVSMQSMIEGVKVDGTFKSTYESIKENSSFSLIAFGGNAKETIEVFKDFTQFKAYLTEGANLTESNRPKPISYTTFFLKDNSLATIGDACKWVESVRKEVFVGWRNRGAFTARFSFLYKKKSDGPDGPDHKVKTDWIPCGGRKGKFSLGNAYDIRFKVDVMFAVDQWKCIIDDKLPSPNNKYLTAFGTTIVPQWEWEN</sequence>
<dbReference type="Gene3D" id="3.30.1040.20">
    <property type="match status" value="1"/>
</dbReference>
<gene>
    <name evidence="2" type="ORF">THAOC_13601</name>
</gene>
<feature type="compositionally biased region" description="Pro residues" evidence="1">
    <location>
        <begin position="9"/>
        <end position="20"/>
    </location>
</feature>
<organism evidence="2 3">
    <name type="scientific">Thalassiosira oceanica</name>
    <name type="common">Marine diatom</name>
    <dbReference type="NCBI Taxonomy" id="159749"/>
    <lineage>
        <taxon>Eukaryota</taxon>
        <taxon>Sar</taxon>
        <taxon>Stramenopiles</taxon>
        <taxon>Ochrophyta</taxon>
        <taxon>Bacillariophyta</taxon>
        <taxon>Coscinodiscophyceae</taxon>
        <taxon>Thalassiosirophycidae</taxon>
        <taxon>Thalassiosirales</taxon>
        <taxon>Thalassiosiraceae</taxon>
        <taxon>Thalassiosira</taxon>
    </lineage>
</organism>
<dbReference type="SUPFAM" id="SSF56978">
    <property type="entry name" value="Perfringolysin"/>
    <property type="match status" value="1"/>
</dbReference>
<dbReference type="EMBL" id="AGNL01015714">
    <property type="protein sequence ID" value="EJK65524.1"/>
    <property type="molecule type" value="Genomic_DNA"/>
</dbReference>
<comment type="caution">
    <text evidence="2">The sequence shown here is derived from an EMBL/GenBank/DDBJ whole genome shotgun (WGS) entry which is preliminary data.</text>
</comment>
<dbReference type="Pfam" id="PF01289">
    <property type="entry name" value="Thiol_cytolysin"/>
    <property type="match status" value="1"/>
</dbReference>
<reference evidence="2 3" key="1">
    <citation type="journal article" date="2012" name="Genome Biol.">
        <title>Genome and low-iron response of an oceanic diatom adapted to chronic iron limitation.</title>
        <authorList>
            <person name="Lommer M."/>
            <person name="Specht M."/>
            <person name="Roy A.S."/>
            <person name="Kraemer L."/>
            <person name="Andreson R."/>
            <person name="Gutowska M.A."/>
            <person name="Wolf J."/>
            <person name="Bergner S.V."/>
            <person name="Schilhabel M.B."/>
            <person name="Klostermeier U.C."/>
            <person name="Beiko R.G."/>
            <person name="Rosenstiel P."/>
            <person name="Hippler M."/>
            <person name="Laroche J."/>
        </authorList>
    </citation>
    <scope>NUCLEOTIDE SEQUENCE [LARGE SCALE GENOMIC DNA]</scope>
    <source>
        <strain evidence="2 3">CCMP1005</strain>
    </source>
</reference>
<evidence type="ECO:0000313" key="2">
    <source>
        <dbReference type="EMBL" id="EJK65524.1"/>
    </source>
</evidence>
<dbReference type="InterPro" id="IPR001869">
    <property type="entry name" value="Thiol_cytolysin"/>
</dbReference>
<proteinExistence type="predicted"/>
<dbReference type="AlphaFoldDB" id="K0SKP0"/>
<dbReference type="Gene3D" id="3.40.30.40">
    <property type="entry name" value="Perfringolysin"/>
    <property type="match status" value="1"/>
</dbReference>
<evidence type="ECO:0000256" key="1">
    <source>
        <dbReference type="SAM" id="MobiDB-lite"/>
    </source>
</evidence>
<accession>K0SKP0</accession>